<evidence type="ECO:0000256" key="5">
    <source>
        <dbReference type="ARBA" id="ARBA00023157"/>
    </source>
</evidence>
<proteinExistence type="inferred from homology"/>
<evidence type="ECO:0000256" key="4">
    <source>
        <dbReference type="ARBA" id="ARBA00023136"/>
    </source>
</evidence>
<reference evidence="7" key="3">
    <citation type="submission" date="2023-05" db="EMBL/GenBank/DDBJ databases">
        <authorList>
            <person name="Smith C.H."/>
        </authorList>
    </citation>
    <scope>NUCLEOTIDE SEQUENCE</scope>
    <source>
        <strain evidence="7">CHS0354</strain>
        <tissue evidence="7">Mantle</tissue>
    </source>
</reference>
<keyword evidence="3" id="KW-0808">Transferase</keyword>
<accession>A0AAE0VRR2</accession>
<dbReference type="PANTHER" id="PTHR48261:SF4">
    <property type="entry name" value="EXOSTOSIN LIKE GLYCOSYLTRANSFERASE 3"/>
    <property type="match status" value="1"/>
</dbReference>
<keyword evidence="8" id="KW-1185">Reference proteome</keyword>
<dbReference type="Gene3D" id="3.90.550.10">
    <property type="entry name" value="Spore Coat Polysaccharide Biosynthesis Protein SpsA, Chain A"/>
    <property type="match status" value="1"/>
</dbReference>
<reference evidence="7" key="2">
    <citation type="journal article" date="2021" name="Genome Biol. Evol.">
        <title>Developing a high-quality reference genome for a parasitic bivalve with doubly uniparental inheritance (Bivalvia: Unionida).</title>
        <authorList>
            <person name="Smith C.H."/>
        </authorList>
    </citation>
    <scope>NUCLEOTIDE SEQUENCE</scope>
    <source>
        <strain evidence="7">CHS0354</strain>
        <tissue evidence="7">Mantle</tissue>
    </source>
</reference>
<gene>
    <name evidence="7" type="ORF">CHS0354_028493</name>
</gene>
<dbReference type="InterPro" id="IPR029044">
    <property type="entry name" value="Nucleotide-diphossugar_trans"/>
</dbReference>
<dbReference type="GO" id="GO:0005789">
    <property type="term" value="C:endoplasmic reticulum membrane"/>
    <property type="evidence" value="ECO:0007669"/>
    <property type="project" value="UniProtKB-SubCell"/>
</dbReference>
<dbReference type="AlphaFoldDB" id="A0AAE0VRR2"/>
<evidence type="ECO:0000256" key="1">
    <source>
        <dbReference type="ARBA" id="ARBA00004648"/>
    </source>
</evidence>
<name>A0AAE0VRR2_9BIVA</name>
<dbReference type="Proteomes" id="UP001195483">
    <property type="component" value="Unassembled WGS sequence"/>
</dbReference>
<reference evidence="7" key="1">
    <citation type="journal article" date="2021" name="Genome Biol. Evol.">
        <title>A High-Quality Reference Genome for a Parasitic Bivalve with Doubly Uniparental Inheritance (Bivalvia: Unionida).</title>
        <authorList>
            <person name="Smith C.H."/>
        </authorList>
    </citation>
    <scope>NUCLEOTIDE SEQUENCE</scope>
    <source>
        <strain evidence="7">CHS0354</strain>
    </source>
</reference>
<dbReference type="GO" id="GO:1901135">
    <property type="term" value="P:carbohydrate derivative metabolic process"/>
    <property type="evidence" value="ECO:0007669"/>
    <property type="project" value="UniProtKB-ARBA"/>
</dbReference>
<evidence type="ECO:0000259" key="6">
    <source>
        <dbReference type="Pfam" id="PF09258"/>
    </source>
</evidence>
<evidence type="ECO:0000256" key="2">
    <source>
        <dbReference type="ARBA" id="ARBA00010271"/>
    </source>
</evidence>
<dbReference type="Pfam" id="PF09258">
    <property type="entry name" value="Glyco_transf_64"/>
    <property type="match status" value="1"/>
</dbReference>
<dbReference type="GO" id="GO:0016757">
    <property type="term" value="F:glycosyltransferase activity"/>
    <property type="evidence" value="ECO:0007669"/>
    <property type="project" value="InterPro"/>
</dbReference>
<evidence type="ECO:0000313" key="7">
    <source>
        <dbReference type="EMBL" id="KAK3586635.1"/>
    </source>
</evidence>
<organism evidence="7 8">
    <name type="scientific">Potamilus streckersoni</name>
    <dbReference type="NCBI Taxonomy" id="2493646"/>
    <lineage>
        <taxon>Eukaryota</taxon>
        <taxon>Metazoa</taxon>
        <taxon>Spiralia</taxon>
        <taxon>Lophotrochozoa</taxon>
        <taxon>Mollusca</taxon>
        <taxon>Bivalvia</taxon>
        <taxon>Autobranchia</taxon>
        <taxon>Heteroconchia</taxon>
        <taxon>Palaeoheterodonta</taxon>
        <taxon>Unionida</taxon>
        <taxon>Unionoidea</taxon>
        <taxon>Unionidae</taxon>
        <taxon>Ambleminae</taxon>
        <taxon>Lampsilini</taxon>
        <taxon>Potamilus</taxon>
    </lineage>
</organism>
<dbReference type="PANTHER" id="PTHR48261">
    <property type="entry name" value="ACETYLGLUCOSAMINYLTRANSFERASE"/>
    <property type="match status" value="1"/>
</dbReference>
<comment type="subcellular location">
    <subcellularLocation>
        <location evidence="1">Endoplasmic reticulum membrane</location>
        <topology evidence="1">Single-pass type II membrane protein</topology>
    </subcellularLocation>
</comment>
<dbReference type="InterPro" id="IPR004263">
    <property type="entry name" value="Exostosin"/>
</dbReference>
<evidence type="ECO:0000256" key="3">
    <source>
        <dbReference type="ARBA" id="ARBA00022679"/>
    </source>
</evidence>
<keyword evidence="5" id="KW-1015">Disulfide bond</keyword>
<comment type="caution">
    <text evidence="7">The sequence shown here is derived from an EMBL/GenBank/DDBJ whole genome shotgun (WGS) entry which is preliminary data.</text>
</comment>
<feature type="domain" description="Glycosyl transferase 64" evidence="6">
    <location>
        <begin position="121"/>
        <end position="358"/>
    </location>
</feature>
<dbReference type="InterPro" id="IPR015338">
    <property type="entry name" value="GT64_dom"/>
</dbReference>
<protein>
    <recommendedName>
        <fullName evidence="6">Glycosyl transferase 64 domain-containing protein</fullName>
    </recommendedName>
</protein>
<keyword evidence="4" id="KW-0472">Membrane</keyword>
<sequence length="376" mass="44331">MLRRARWKYILFLFCVFVLCFFLIASKKTLKLVRAKHVVKNDEEGRIKWVRNDKLLVDLSKENVASANVSIVDARMTFDNIFIVEHDYKRKIIMACPFDESNGLLRYRIGAHDGDLDKERFTVVLLHYNKLPMVLQSIEWLRSLPLLHKVVLVWSNPRQPISHDIKWPQIGVPILVIRTNNSLNARFIPFDAIETDAILHLDDDSRVQHDDILLGFRVWQEERDRIVGYPGRFHSWDTKHQRWQYNMFHSCKTSIVLTSAAFIHKYYAYLYSFVMPDAIRKEVDKKVNCEDIAINFLVSNYTRKSPIKVTSKLQFRCPDCPRGMSKNATHMEERHQCINNFEKVFGYMPLLYTRFRADYPVIDNVPDNKDIKTCVT</sequence>
<dbReference type="SUPFAM" id="SSF53448">
    <property type="entry name" value="Nucleotide-diphospho-sugar transferases"/>
    <property type="match status" value="1"/>
</dbReference>
<comment type="similarity">
    <text evidence="2">Belongs to the glycosyltransferase 47 family.</text>
</comment>
<dbReference type="EMBL" id="JAEAOA010001702">
    <property type="protein sequence ID" value="KAK3586635.1"/>
    <property type="molecule type" value="Genomic_DNA"/>
</dbReference>
<evidence type="ECO:0000313" key="8">
    <source>
        <dbReference type="Proteomes" id="UP001195483"/>
    </source>
</evidence>